<dbReference type="Proteomes" id="UP000001072">
    <property type="component" value="Unassembled WGS sequence"/>
</dbReference>
<evidence type="ECO:0000313" key="2">
    <source>
        <dbReference type="Proteomes" id="UP000001072"/>
    </source>
</evidence>
<evidence type="ECO:0000313" key="1">
    <source>
        <dbReference type="EMBL" id="EGG12589.1"/>
    </source>
</evidence>
<sequence length="122" mass="13839">MPMQELYTATHSAFFEAHGLVRWDTVVFWTHPLPSPVLSRIVRVINRSTVNGAIRRTGAFVIWGVGFRYRFVFNLSTGGEVSLMMREDEVVTPVDHVKNANYIALEGAAILEFVSMYLSFDL</sequence>
<reference evidence="2" key="1">
    <citation type="journal article" date="2011" name="Proc. Natl. Acad. Sci. U.S.A.">
        <title>Obligate biotrophy features unraveled by the genomic analysis of rust fungi.</title>
        <authorList>
            <person name="Duplessis S."/>
            <person name="Cuomo C.A."/>
            <person name="Lin Y.-C."/>
            <person name="Aerts A."/>
            <person name="Tisserant E."/>
            <person name="Veneault-Fourrey C."/>
            <person name="Joly D.L."/>
            <person name="Hacquard S."/>
            <person name="Amselem J."/>
            <person name="Cantarel B.L."/>
            <person name="Chiu R."/>
            <person name="Coutinho P.M."/>
            <person name="Feau N."/>
            <person name="Field M."/>
            <person name="Frey P."/>
            <person name="Gelhaye E."/>
            <person name="Goldberg J."/>
            <person name="Grabherr M.G."/>
            <person name="Kodira C.D."/>
            <person name="Kohler A."/>
            <person name="Kuees U."/>
            <person name="Lindquist E.A."/>
            <person name="Lucas S.M."/>
            <person name="Mago R."/>
            <person name="Mauceli E."/>
            <person name="Morin E."/>
            <person name="Murat C."/>
            <person name="Pangilinan J.L."/>
            <person name="Park R."/>
            <person name="Pearson M."/>
            <person name="Quesneville H."/>
            <person name="Rouhier N."/>
            <person name="Sakthikumar S."/>
            <person name="Salamov A.A."/>
            <person name="Schmutz J."/>
            <person name="Selles B."/>
            <person name="Shapiro H."/>
            <person name="Tanguay P."/>
            <person name="Tuskan G.A."/>
            <person name="Henrissat B."/>
            <person name="Van de Peer Y."/>
            <person name="Rouze P."/>
            <person name="Ellis J.G."/>
            <person name="Dodds P.N."/>
            <person name="Schein J.E."/>
            <person name="Zhong S."/>
            <person name="Hamelin R.C."/>
            <person name="Grigoriev I.V."/>
            <person name="Szabo L.J."/>
            <person name="Martin F."/>
        </authorList>
    </citation>
    <scope>NUCLEOTIDE SEQUENCE [LARGE SCALE GENOMIC DNA]</scope>
    <source>
        <strain evidence="2">98AG31 / pathotype 3-4-7</strain>
    </source>
</reference>
<proteinExistence type="predicted"/>
<dbReference type="EMBL" id="GL883090">
    <property type="protein sequence ID" value="EGG12589.1"/>
    <property type="molecule type" value="Genomic_DNA"/>
</dbReference>
<dbReference type="RefSeq" id="XP_007403527.1">
    <property type="nucleotide sequence ID" value="XM_007403465.1"/>
</dbReference>
<name>F4R395_MELLP</name>
<keyword evidence="2" id="KW-1185">Reference proteome</keyword>
<dbReference type="AlphaFoldDB" id="F4R395"/>
<protein>
    <submittedName>
        <fullName evidence="1">Uncharacterized protein</fullName>
    </submittedName>
</protein>
<organism evidence="2">
    <name type="scientific">Melampsora larici-populina (strain 98AG31 / pathotype 3-4-7)</name>
    <name type="common">Poplar leaf rust fungus</name>
    <dbReference type="NCBI Taxonomy" id="747676"/>
    <lineage>
        <taxon>Eukaryota</taxon>
        <taxon>Fungi</taxon>
        <taxon>Dikarya</taxon>
        <taxon>Basidiomycota</taxon>
        <taxon>Pucciniomycotina</taxon>
        <taxon>Pucciniomycetes</taxon>
        <taxon>Pucciniales</taxon>
        <taxon>Melampsoraceae</taxon>
        <taxon>Melampsora</taxon>
    </lineage>
</organism>
<dbReference type="HOGENOM" id="CLU_164904_0_0_1"/>
<dbReference type="VEuPathDB" id="FungiDB:MELLADRAFT_100997"/>
<dbReference type="InParanoid" id="F4R395"/>
<dbReference type="KEGG" id="mlr:MELLADRAFT_100997"/>
<accession>F4R395</accession>
<gene>
    <name evidence="1" type="ORF">MELLADRAFT_100997</name>
</gene>
<dbReference type="GeneID" id="18921246"/>